<feature type="domain" description="Resuscitation-promoting factor core lysozyme-like" evidence="4">
    <location>
        <begin position="920"/>
        <end position="999"/>
    </location>
</feature>
<feature type="region of interest" description="Disordered" evidence="3">
    <location>
        <begin position="996"/>
        <end position="1062"/>
    </location>
</feature>
<evidence type="ECO:0000313" key="7">
    <source>
        <dbReference type="Proteomes" id="UP000271469"/>
    </source>
</evidence>
<feature type="compositionally biased region" description="Polar residues" evidence="3">
    <location>
        <begin position="60"/>
        <end position="70"/>
    </location>
</feature>
<dbReference type="Gene3D" id="1.10.530.10">
    <property type="match status" value="1"/>
</dbReference>
<dbReference type="Proteomes" id="UP000271469">
    <property type="component" value="Chromosome"/>
</dbReference>
<evidence type="ECO:0000313" key="6">
    <source>
        <dbReference type="EMBL" id="AZG43442.1"/>
    </source>
</evidence>
<dbReference type="InterPro" id="IPR010090">
    <property type="entry name" value="Phage_tape_meas"/>
</dbReference>
<sequence length="1365" mass="142363">MPLDVGKLRATMELDIDQFKSDVDKAGTEFKQLGRKAEDAGQQTEKAFTKGSRDAAQSVDKAQTQMSSALKKTEADAKSAGDGITGAFRKAGSDSKQALSQSFSGMGQAAAESGRESAGGFLDGFAPGVAKIGGKGGAVGIALAGAAALGIGAGKLLADNVMQGFEIQAQRGETKATFGFTDRQMAEVGKAAGGAYGNAWGEGVNENMRAAGVAMQSGLLDGNASAAQIQPVIEKLEILKKMGYDVEETARAAGQMVKTGLADNATEAFDLITVAQQRGLNVSGDLLDTLVEYSTQWRKLGIDGATALGTISQMSKAGARDTDIAADAMKELSIRVVDGSKSTEDAFTSLGLNVDETATAFAKGGDAALGMSRTTLLALANIKDPVERNRIGVELFGTQWEDLGQAIDSLDLAKAKREFGDVGGAAQRAGDDMGGAASSIEGVRNRISMAADNMKVKLAEAFAPQVGDAANWVTTHSRDIENAFLAAAKAGVQFGGGLLILGGYLTQFGATVLGVGSYIADAFLIPIGNALKVAGELGSHLPGALGETGRAMKSAGDLAVNAGGNIRTMAANAIDAGDAMKAGGQKALELANNIHQIPEGKAISVTDPGGQGVLDRLRAMGAQVTTNNDKNIEVQAPLAPEVLGKLREIGVEVETRNGKQIIVKADDSDYQGKKRDWLANARKNIEVYATVTGSGASVIENPAFGQGLGVLKRAYGGLVSGPGGPRDDRVLAALSNREFVHQASAVDYYGVDFMNAVNQRQFPRFADGGLVQLGNISGEGITTPEQQSMWDAVRTQFPNAVLTSATRTVQTEGHADYHNAGKAIDLGGPMGQIAAWIAQNFADSLELIHSPFDHNIKDGKNVGDGFGFYGAGTMNGHADHVHWALGHMAALAAAGGAAAAPSVAIVPIVQKPDGTWTSPNPEWAHLIQRESGGNPTIVQGIQDANSGGNEASGLYQIAKGTWAGYGGTQYAPTAGQATPEQQSIIAAKIFNAEGGSPWGSGLPGRESDDGLRAGLTMTSPSATPGASASPSDDSSSSDSDSSATSTPSKPPEDPNLVTLNFSNPLEPWWWKGEKQYRQRIIDNYEKQKAWDEYWADQSDKSTDGTNSKTKTKKTKVKSVPDATEDLEDAKAALAIAEQRQRELDPKAKESTRMSAEQSITKAQQKVRDAEAALKLAKENPSGYKVEQVPKMATGGTIPGVGNTDSVHLLGMPGEEIIRKQVAEQPGMRSFLKAINAGQVEPPRFAGGGTVGFGGYTHDTSDVMAPKNWNDWLGLATGAGFAAYNTIEPYANMAITGNVDLGNITPQIGTGTTDTGLVSSTLSSVGGQIQQQIAELIWAVKEGKNITVKVDGIKDPFNAPQIASRR</sequence>
<proteinExistence type="inferred from homology"/>
<dbReference type="InterPro" id="IPR010618">
    <property type="entry name" value="RPF"/>
</dbReference>
<dbReference type="OrthoDB" id="4629613at2"/>
<protein>
    <recommendedName>
        <fullName evidence="8">Phage tail tape measure protein domain-containing protein</fullName>
    </recommendedName>
</protein>
<name>A0A3G8JG10_9ACTN</name>
<dbReference type="RefSeq" id="WP_124706485.1">
    <property type="nucleotide sequence ID" value="NZ_CP033972.1"/>
</dbReference>
<dbReference type="EMBL" id="CP033972">
    <property type="protein sequence ID" value="AZG43442.1"/>
    <property type="molecule type" value="Genomic_DNA"/>
</dbReference>
<feature type="region of interest" description="Disordered" evidence="3">
    <location>
        <begin position="34"/>
        <end position="76"/>
    </location>
</feature>
<dbReference type="Pfam" id="PF06737">
    <property type="entry name" value="Transglycosylas"/>
    <property type="match status" value="1"/>
</dbReference>
<organism evidence="6 7">
    <name type="scientific">Gordonia insulae</name>
    <dbReference type="NCBI Taxonomy" id="2420509"/>
    <lineage>
        <taxon>Bacteria</taxon>
        <taxon>Bacillati</taxon>
        <taxon>Actinomycetota</taxon>
        <taxon>Actinomycetes</taxon>
        <taxon>Mycobacteriales</taxon>
        <taxon>Gordoniaceae</taxon>
        <taxon>Gordonia</taxon>
    </lineage>
</organism>
<dbReference type="Pfam" id="PF10145">
    <property type="entry name" value="PhageMin_Tail"/>
    <property type="match status" value="1"/>
</dbReference>
<evidence type="ECO:0000256" key="3">
    <source>
        <dbReference type="SAM" id="MobiDB-lite"/>
    </source>
</evidence>
<evidence type="ECO:0008006" key="8">
    <source>
        <dbReference type="Google" id="ProtNLM"/>
    </source>
</evidence>
<gene>
    <name evidence="6" type="ORF">D7316_00006</name>
</gene>
<keyword evidence="2" id="KW-0378">Hydrolase</keyword>
<comment type="similarity">
    <text evidence="1">Belongs to the transglycosylase family. Rpf subfamily.</text>
</comment>
<dbReference type="KEGG" id="gom:D7316_00006"/>
<feature type="region of interest" description="Disordered" evidence="3">
    <location>
        <begin position="1097"/>
        <end position="1121"/>
    </location>
</feature>
<evidence type="ECO:0000256" key="1">
    <source>
        <dbReference type="ARBA" id="ARBA00010830"/>
    </source>
</evidence>
<feature type="compositionally biased region" description="Low complexity" evidence="3">
    <location>
        <begin position="1018"/>
        <end position="1047"/>
    </location>
</feature>
<dbReference type="SUPFAM" id="SSF53955">
    <property type="entry name" value="Lysozyme-like"/>
    <property type="match status" value="1"/>
</dbReference>
<reference evidence="6 7" key="1">
    <citation type="submission" date="2018-11" db="EMBL/GenBank/DDBJ databases">
        <title>Gordonia insulae sp. nov., isolated from an island soil.</title>
        <authorList>
            <person name="Kim Y.S."/>
            <person name="Kim S.B."/>
        </authorList>
    </citation>
    <scope>NUCLEOTIDE SEQUENCE [LARGE SCALE GENOMIC DNA]</scope>
    <source>
        <strain evidence="6 7">MMS17-SY073</strain>
    </source>
</reference>
<dbReference type="InterPro" id="IPR023346">
    <property type="entry name" value="Lysozyme-like_dom_sf"/>
</dbReference>
<feature type="domain" description="Phage tail tape measure protein" evidence="5">
    <location>
        <begin position="212"/>
        <end position="397"/>
    </location>
</feature>
<evidence type="ECO:0000259" key="5">
    <source>
        <dbReference type="Pfam" id="PF10145"/>
    </source>
</evidence>
<evidence type="ECO:0000256" key="2">
    <source>
        <dbReference type="ARBA" id="ARBA00022801"/>
    </source>
</evidence>
<keyword evidence="7" id="KW-1185">Reference proteome</keyword>
<accession>A0A3G8JG10</accession>
<dbReference type="GO" id="GO:0016787">
    <property type="term" value="F:hydrolase activity"/>
    <property type="evidence" value="ECO:0007669"/>
    <property type="project" value="UniProtKB-KW"/>
</dbReference>
<evidence type="ECO:0000259" key="4">
    <source>
        <dbReference type="Pfam" id="PF06737"/>
    </source>
</evidence>